<name>A0A1G2HYT2_9BACT</name>
<keyword evidence="1" id="KW-1133">Transmembrane helix</keyword>
<dbReference type="InterPro" id="IPR001279">
    <property type="entry name" value="Metallo-B-lactamas"/>
</dbReference>
<feature type="transmembrane region" description="Helical" evidence="1">
    <location>
        <begin position="12"/>
        <end position="34"/>
    </location>
</feature>
<dbReference type="InterPro" id="IPR035681">
    <property type="entry name" value="ComA-like_MBL"/>
</dbReference>
<dbReference type="Proteomes" id="UP000178380">
    <property type="component" value="Unassembled WGS sequence"/>
</dbReference>
<dbReference type="SUPFAM" id="SSF56281">
    <property type="entry name" value="Metallo-hydrolase/oxidoreductase"/>
    <property type="match status" value="1"/>
</dbReference>
<dbReference type="InterPro" id="IPR036866">
    <property type="entry name" value="RibonucZ/Hydroxyglut_hydro"/>
</dbReference>
<keyword evidence="1" id="KW-0812">Transmembrane</keyword>
<protein>
    <recommendedName>
        <fullName evidence="2">Metallo-beta-lactamase domain-containing protein</fullName>
    </recommendedName>
</protein>
<dbReference type="InterPro" id="IPR052159">
    <property type="entry name" value="Competence_DNA_uptake"/>
</dbReference>
<evidence type="ECO:0000259" key="2">
    <source>
        <dbReference type="Pfam" id="PF00753"/>
    </source>
</evidence>
<evidence type="ECO:0000256" key="1">
    <source>
        <dbReference type="SAM" id="Phobius"/>
    </source>
</evidence>
<feature type="domain" description="Metallo-beta-lactamase" evidence="2">
    <location>
        <begin position="46"/>
        <end position="255"/>
    </location>
</feature>
<dbReference type="Pfam" id="PF00753">
    <property type="entry name" value="Lactamase_B"/>
    <property type="match status" value="1"/>
</dbReference>
<dbReference type="Gene3D" id="3.60.15.10">
    <property type="entry name" value="Ribonuclease Z/Hydroxyacylglutathione hydrolase-like"/>
    <property type="match status" value="1"/>
</dbReference>
<evidence type="ECO:0000313" key="4">
    <source>
        <dbReference type="Proteomes" id="UP000178380"/>
    </source>
</evidence>
<dbReference type="EMBL" id="MHOR01000010">
    <property type="protein sequence ID" value="OGZ67360.1"/>
    <property type="molecule type" value="Genomic_DNA"/>
</dbReference>
<dbReference type="AlphaFoldDB" id="A0A1G2HYT2"/>
<sequence length="299" mass="33460">MSNFLTLKQKVFLGVIGILFLLNIFVWKEVFILAGPHYLKVDILDIGQGDAIFIETPDMRHILIDGGPDLAVLGKLAKLLPFFDKSLDVVILTHPDQDHLMGLLSVLQKYHVKNILWTGIARDGGNYQKWLELIEKQKQKGSNIVIADLHTKIKSGEILIDILNPIENLEGRYFNKTTNETGIVSRLIYSKKSFLFTADVSSKTEQQIIDLSRQAGSKVNLSSDILKVSHHGSKYSSSEEFLQAVHPSFAVISVGKDNSYGHPTPEVLQKLQNFGIKILRTDQNGDVEILSDGENLKIK</sequence>
<dbReference type="PANTHER" id="PTHR30619">
    <property type="entry name" value="DNA INTERNALIZATION/COMPETENCE PROTEIN COMEC/REC2"/>
    <property type="match status" value="1"/>
</dbReference>
<gene>
    <name evidence="3" type="ORF">A3C58_03665</name>
</gene>
<dbReference type="CDD" id="cd07731">
    <property type="entry name" value="ComA-like_MBL-fold"/>
    <property type="match status" value="1"/>
</dbReference>
<organism evidence="3 4">
    <name type="scientific">Candidatus Staskawiczbacteria bacterium RIFCSPHIGHO2_02_FULL_34_10</name>
    <dbReference type="NCBI Taxonomy" id="1802205"/>
    <lineage>
        <taxon>Bacteria</taxon>
        <taxon>Candidatus Staskawicziibacteriota</taxon>
    </lineage>
</organism>
<reference evidence="3 4" key="1">
    <citation type="journal article" date="2016" name="Nat. Commun.">
        <title>Thousands of microbial genomes shed light on interconnected biogeochemical processes in an aquifer system.</title>
        <authorList>
            <person name="Anantharaman K."/>
            <person name="Brown C.T."/>
            <person name="Hug L.A."/>
            <person name="Sharon I."/>
            <person name="Castelle C.J."/>
            <person name="Probst A.J."/>
            <person name="Thomas B.C."/>
            <person name="Singh A."/>
            <person name="Wilkins M.J."/>
            <person name="Karaoz U."/>
            <person name="Brodie E.L."/>
            <person name="Williams K.H."/>
            <person name="Hubbard S.S."/>
            <person name="Banfield J.F."/>
        </authorList>
    </citation>
    <scope>NUCLEOTIDE SEQUENCE [LARGE SCALE GENOMIC DNA]</scope>
</reference>
<proteinExistence type="predicted"/>
<comment type="caution">
    <text evidence="3">The sequence shown here is derived from an EMBL/GenBank/DDBJ whole genome shotgun (WGS) entry which is preliminary data.</text>
</comment>
<evidence type="ECO:0000313" key="3">
    <source>
        <dbReference type="EMBL" id="OGZ67360.1"/>
    </source>
</evidence>
<keyword evidence="1" id="KW-0472">Membrane</keyword>
<dbReference type="PANTHER" id="PTHR30619:SF1">
    <property type="entry name" value="RECOMBINATION PROTEIN 2"/>
    <property type="match status" value="1"/>
</dbReference>
<dbReference type="STRING" id="1802205.A3C58_03665"/>
<accession>A0A1G2HYT2</accession>